<dbReference type="Proteomes" id="UP000003835">
    <property type="component" value="Unassembled WGS sequence"/>
</dbReference>
<dbReference type="EMBL" id="DS989850">
    <property type="protein sequence ID" value="EDX75220.1"/>
    <property type="molecule type" value="Genomic_DNA"/>
</dbReference>
<protein>
    <submittedName>
        <fullName evidence="1">Uncharacterized protein</fullName>
    </submittedName>
</protein>
<keyword evidence="2" id="KW-1185">Reference proteome</keyword>
<evidence type="ECO:0000313" key="2">
    <source>
        <dbReference type="Proteomes" id="UP000003835"/>
    </source>
</evidence>
<reference evidence="1 2" key="1">
    <citation type="submission" date="2008-07" db="EMBL/GenBank/DDBJ databases">
        <authorList>
            <person name="Tandeau de Marsac N."/>
            <person name="Ferriera S."/>
            <person name="Johnson J."/>
            <person name="Kravitz S."/>
            <person name="Beeson K."/>
            <person name="Sutton G."/>
            <person name="Rogers Y.-H."/>
            <person name="Friedman R."/>
            <person name="Frazier M."/>
            <person name="Venter J.C."/>
        </authorList>
    </citation>
    <scope>NUCLEOTIDE SEQUENCE [LARGE SCALE GENOMIC DNA]</scope>
    <source>
        <strain evidence="1 2">PCC 7420</strain>
    </source>
</reference>
<accession>B4VSJ2</accession>
<sequence>MKTKYCGLLLNKLVEIINTSNAITHSGCTLRGRFSLDLDLEASMFLEKYSMT</sequence>
<organism evidence="1 2">
    <name type="scientific">Coleofasciculus chthonoplastes PCC 7420</name>
    <dbReference type="NCBI Taxonomy" id="118168"/>
    <lineage>
        <taxon>Bacteria</taxon>
        <taxon>Bacillati</taxon>
        <taxon>Cyanobacteriota</taxon>
        <taxon>Cyanophyceae</taxon>
        <taxon>Coleofasciculales</taxon>
        <taxon>Coleofasciculaceae</taxon>
        <taxon>Coleofasciculus</taxon>
    </lineage>
</organism>
<gene>
    <name evidence="1" type="ORF">MC7420_2224</name>
</gene>
<name>B4VSJ2_9CYAN</name>
<dbReference type="AlphaFoldDB" id="B4VSJ2"/>
<evidence type="ECO:0000313" key="1">
    <source>
        <dbReference type="EMBL" id="EDX75220.1"/>
    </source>
</evidence>
<proteinExistence type="predicted"/>
<dbReference type="HOGENOM" id="CLU_3078694_0_0_3"/>